<evidence type="ECO:0000313" key="1">
    <source>
        <dbReference type="EMBL" id="OWK34682.1"/>
    </source>
</evidence>
<dbReference type="AlphaFoldDB" id="A0A225CZK4"/>
<reference evidence="2" key="1">
    <citation type="submission" date="2017-06" db="EMBL/GenBank/DDBJ databases">
        <title>Genome analysis of Fimbriiglobus ruber SP5, the first member of the order Planctomycetales with confirmed chitinolytic capability.</title>
        <authorList>
            <person name="Ravin N.V."/>
            <person name="Rakitin A.L."/>
            <person name="Ivanova A.A."/>
            <person name="Beletsky A.V."/>
            <person name="Kulichevskaya I.S."/>
            <person name="Mardanov A.V."/>
            <person name="Dedysh S.N."/>
        </authorList>
    </citation>
    <scope>NUCLEOTIDE SEQUENCE [LARGE SCALE GENOMIC DNA]</scope>
    <source>
        <strain evidence="2">SP5</strain>
    </source>
</reference>
<comment type="caution">
    <text evidence="1">The sequence shown here is derived from an EMBL/GenBank/DDBJ whole genome shotgun (WGS) entry which is preliminary data.</text>
</comment>
<dbReference type="OrthoDB" id="255759at2"/>
<gene>
    <name evidence="1" type="ORF">FRUB_09524</name>
</gene>
<keyword evidence="2" id="KW-1185">Reference proteome</keyword>
<sequence>MDSLDTPPAPAIDPAIYDRLRASLETSGPLVAVDRLCDELRKAEDFQNLFYARLMRKRIELGLSPFPTGPSTELPPETHEAYENTIREAGREIGHIYLERRDIPKAWVFFRMLGEPGPVKEALAKYQPGPDDDAYPVVEVAWQHAVLPEKGFDIILDRHGVCSAITMVHSADLSQNPAVREYCVKRLVRALHEQLLERLRGDLEARGTPAATDATIPQILAVHPDICADDAYHIDVSHLSSVVQLAIQLSRCPELELARDLCEYGVKLSPGLRGNNDPPFEDTYVDYLKFLDVLTGRDVEGGLAHFRDKLPKAAEEGYQFPAEVMVNLLLKADRLREALQVAREYLPNADERQMSCPGVTELARRAGDFDALADAARTKADPVNYLAGLIAAHAVPYKL</sequence>
<dbReference type="RefSeq" id="WP_088259948.1">
    <property type="nucleotide sequence ID" value="NZ_NIDE01000019.1"/>
</dbReference>
<protein>
    <submittedName>
        <fullName evidence="1">Uncharacterized protein</fullName>
    </submittedName>
</protein>
<dbReference type="Proteomes" id="UP000214646">
    <property type="component" value="Unassembled WGS sequence"/>
</dbReference>
<organism evidence="1 2">
    <name type="scientific">Fimbriiglobus ruber</name>
    <dbReference type="NCBI Taxonomy" id="1908690"/>
    <lineage>
        <taxon>Bacteria</taxon>
        <taxon>Pseudomonadati</taxon>
        <taxon>Planctomycetota</taxon>
        <taxon>Planctomycetia</taxon>
        <taxon>Gemmatales</taxon>
        <taxon>Gemmataceae</taxon>
        <taxon>Fimbriiglobus</taxon>
    </lineage>
</organism>
<accession>A0A225CZK4</accession>
<name>A0A225CZK4_9BACT</name>
<dbReference type="EMBL" id="NIDE01000019">
    <property type="protein sequence ID" value="OWK34682.1"/>
    <property type="molecule type" value="Genomic_DNA"/>
</dbReference>
<evidence type="ECO:0000313" key="2">
    <source>
        <dbReference type="Proteomes" id="UP000214646"/>
    </source>
</evidence>
<proteinExistence type="predicted"/>